<dbReference type="Pfam" id="PF01812">
    <property type="entry name" value="5-FTHF_cyc-lig"/>
    <property type="match status" value="1"/>
</dbReference>
<gene>
    <name evidence="5" type="ORF">H8Z76_03760</name>
</gene>
<accession>A0ABR7I874</accession>
<comment type="similarity">
    <text evidence="1 4">Belongs to the 5-formyltetrahydrofolate cyclo-ligase family.</text>
</comment>
<dbReference type="NCBIfam" id="TIGR02727">
    <property type="entry name" value="MTHFS_bact"/>
    <property type="match status" value="1"/>
</dbReference>
<protein>
    <recommendedName>
        <fullName evidence="4">5-formyltetrahydrofolate cyclo-ligase</fullName>
        <ecNumber evidence="4">6.3.3.2</ecNumber>
    </recommendedName>
</protein>
<comment type="catalytic activity">
    <reaction evidence="4">
        <text>(6S)-5-formyl-5,6,7,8-tetrahydrofolate + ATP = (6R)-5,10-methenyltetrahydrofolate + ADP + phosphate</text>
        <dbReference type="Rhea" id="RHEA:10488"/>
        <dbReference type="ChEBI" id="CHEBI:30616"/>
        <dbReference type="ChEBI" id="CHEBI:43474"/>
        <dbReference type="ChEBI" id="CHEBI:57455"/>
        <dbReference type="ChEBI" id="CHEBI:57457"/>
        <dbReference type="ChEBI" id="CHEBI:456216"/>
        <dbReference type="EC" id="6.3.3.2"/>
    </reaction>
</comment>
<evidence type="ECO:0000256" key="1">
    <source>
        <dbReference type="ARBA" id="ARBA00010638"/>
    </source>
</evidence>
<dbReference type="PANTHER" id="PTHR23407">
    <property type="entry name" value="ATPASE INHIBITOR/5-FORMYLTETRAHYDROFOLATE CYCLO-LIGASE"/>
    <property type="match status" value="1"/>
</dbReference>
<dbReference type="Gene3D" id="3.40.50.10420">
    <property type="entry name" value="NagB/RpiA/CoA transferase-like"/>
    <property type="match status" value="1"/>
</dbReference>
<keyword evidence="6" id="KW-1185">Reference proteome</keyword>
<evidence type="ECO:0000256" key="4">
    <source>
        <dbReference type="RuleBase" id="RU361279"/>
    </source>
</evidence>
<dbReference type="EC" id="6.3.3.2" evidence="4"/>
<evidence type="ECO:0000313" key="5">
    <source>
        <dbReference type="EMBL" id="MBC5753151.1"/>
    </source>
</evidence>
<sequence>METKAQIRKSYKQKRAMLNEESVRVMSEAICAAVENSAWYHEAERVGFYYPLGSEVQLTGLVTKAWAAGKKTCFPRVSGENMEFYEISDFSQLEEGCFHVMEPVESCEEPVVPELILIPGVVFDGFGNRAGYGKGYYDRYLTAHPDCIRAGIAYRMQVTGQIPAEPQDVRMQYLVTEDGITKIGG</sequence>
<reference evidence="5 6" key="1">
    <citation type="submission" date="2020-08" db="EMBL/GenBank/DDBJ databases">
        <title>Genome public.</title>
        <authorList>
            <person name="Liu C."/>
            <person name="Sun Q."/>
        </authorList>
    </citation>
    <scope>NUCLEOTIDE SEQUENCE [LARGE SCALE GENOMIC DNA]</scope>
    <source>
        <strain evidence="5 6">BX0805</strain>
    </source>
</reference>
<dbReference type="Proteomes" id="UP000621540">
    <property type="component" value="Unassembled WGS sequence"/>
</dbReference>
<proteinExistence type="inferred from homology"/>
<evidence type="ECO:0000256" key="3">
    <source>
        <dbReference type="ARBA" id="ARBA00022840"/>
    </source>
</evidence>
<dbReference type="InterPro" id="IPR024185">
    <property type="entry name" value="FTHF_cligase-like_sf"/>
</dbReference>
<dbReference type="PANTHER" id="PTHR23407:SF1">
    <property type="entry name" value="5-FORMYLTETRAHYDROFOLATE CYCLO-LIGASE"/>
    <property type="match status" value="1"/>
</dbReference>
<dbReference type="RefSeq" id="WP_186981703.1">
    <property type="nucleotide sequence ID" value="NZ_JACOQH010000002.1"/>
</dbReference>
<evidence type="ECO:0000256" key="2">
    <source>
        <dbReference type="ARBA" id="ARBA00022741"/>
    </source>
</evidence>
<comment type="cofactor">
    <cofactor evidence="4">
        <name>Mg(2+)</name>
        <dbReference type="ChEBI" id="CHEBI:18420"/>
    </cofactor>
</comment>
<name>A0ABR7I874_9FIRM</name>
<dbReference type="PIRSF" id="PIRSF006806">
    <property type="entry name" value="FTHF_cligase"/>
    <property type="match status" value="1"/>
</dbReference>
<dbReference type="InterPro" id="IPR002698">
    <property type="entry name" value="FTHF_cligase"/>
</dbReference>
<comment type="caution">
    <text evidence="5">The sequence shown here is derived from an EMBL/GenBank/DDBJ whole genome shotgun (WGS) entry which is preliminary data.</text>
</comment>
<organism evidence="5 6">
    <name type="scientific">Roseburia yibonii</name>
    <dbReference type="NCBI Taxonomy" id="2763063"/>
    <lineage>
        <taxon>Bacteria</taxon>
        <taxon>Bacillati</taxon>
        <taxon>Bacillota</taxon>
        <taxon>Clostridia</taxon>
        <taxon>Lachnospirales</taxon>
        <taxon>Lachnospiraceae</taxon>
        <taxon>Roseburia</taxon>
    </lineage>
</organism>
<evidence type="ECO:0000313" key="6">
    <source>
        <dbReference type="Proteomes" id="UP000621540"/>
    </source>
</evidence>
<keyword evidence="3 4" id="KW-0067">ATP-binding</keyword>
<dbReference type="EMBL" id="JACOQH010000002">
    <property type="protein sequence ID" value="MBC5753151.1"/>
    <property type="molecule type" value="Genomic_DNA"/>
</dbReference>
<keyword evidence="2 4" id="KW-0547">Nucleotide-binding</keyword>
<keyword evidence="4" id="KW-0460">Magnesium</keyword>
<dbReference type="GO" id="GO:0030272">
    <property type="term" value="F:5-formyltetrahydrofolate cyclo-ligase activity"/>
    <property type="evidence" value="ECO:0007669"/>
    <property type="project" value="UniProtKB-EC"/>
</dbReference>
<keyword evidence="5" id="KW-0436">Ligase</keyword>
<dbReference type="InterPro" id="IPR037171">
    <property type="entry name" value="NagB/RpiA_transferase-like"/>
</dbReference>
<keyword evidence="4" id="KW-0479">Metal-binding</keyword>
<dbReference type="SUPFAM" id="SSF100950">
    <property type="entry name" value="NagB/RpiA/CoA transferase-like"/>
    <property type="match status" value="1"/>
</dbReference>